<accession>A0A9P0MS33</accession>
<protein>
    <submittedName>
        <fullName evidence="1">Uncharacterized protein</fullName>
    </submittedName>
</protein>
<name>A0A9P0MS33_NEZVI</name>
<reference evidence="1" key="1">
    <citation type="submission" date="2022-01" db="EMBL/GenBank/DDBJ databases">
        <authorList>
            <person name="King R."/>
        </authorList>
    </citation>
    <scope>NUCLEOTIDE SEQUENCE</scope>
</reference>
<dbReference type="Proteomes" id="UP001152798">
    <property type="component" value="Chromosome 4"/>
</dbReference>
<proteinExistence type="predicted"/>
<sequence length="90" mass="10455">MWKSKQDSRRSQCFPPICDTGNLSQWRLIEGTRATDAKDLKKKLLTTHPRTRKAVASSSYEGRHRFLEVEEQLQHTDRSRTSAVRGTMHN</sequence>
<evidence type="ECO:0000313" key="2">
    <source>
        <dbReference type="Proteomes" id="UP001152798"/>
    </source>
</evidence>
<evidence type="ECO:0000313" key="1">
    <source>
        <dbReference type="EMBL" id="CAH1400587.1"/>
    </source>
</evidence>
<dbReference type="EMBL" id="OV725080">
    <property type="protein sequence ID" value="CAH1400587.1"/>
    <property type="molecule type" value="Genomic_DNA"/>
</dbReference>
<dbReference type="AlphaFoldDB" id="A0A9P0MS33"/>
<gene>
    <name evidence="1" type="ORF">NEZAVI_LOCUS9795</name>
</gene>
<keyword evidence="2" id="KW-1185">Reference proteome</keyword>
<organism evidence="1 2">
    <name type="scientific">Nezara viridula</name>
    <name type="common">Southern green stink bug</name>
    <name type="synonym">Cimex viridulus</name>
    <dbReference type="NCBI Taxonomy" id="85310"/>
    <lineage>
        <taxon>Eukaryota</taxon>
        <taxon>Metazoa</taxon>
        <taxon>Ecdysozoa</taxon>
        <taxon>Arthropoda</taxon>
        <taxon>Hexapoda</taxon>
        <taxon>Insecta</taxon>
        <taxon>Pterygota</taxon>
        <taxon>Neoptera</taxon>
        <taxon>Paraneoptera</taxon>
        <taxon>Hemiptera</taxon>
        <taxon>Heteroptera</taxon>
        <taxon>Panheteroptera</taxon>
        <taxon>Pentatomomorpha</taxon>
        <taxon>Pentatomoidea</taxon>
        <taxon>Pentatomidae</taxon>
        <taxon>Pentatominae</taxon>
        <taxon>Nezara</taxon>
    </lineage>
</organism>